<gene>
    <name evidence="6" type="primary">cysC</name>
    <name evidence="9" type="ORF">WL29_35585</name>
</gene>
<evidence type="ECO:0000313" key="9">
    <source>
        <dbReference type="EMBL" id="KWA76344.1"/>
    </source>
</evidence>
<dbReference type="NCBIfam" id="NF003013">
    <property type="entry name" value="PRK03846.1"/>
    <property type="match status" value="1"/>
</dbReference>
<keyword evidence="3 6" id="KW-0808">Transferase</keyword>
<name>A0A106PY44_9BURK</name>
<dbReference type="NCBIfam" id="TIGR00455">
    <property type="entry name" value="apsK"/>
    <property type="match status" value="1"/>
</dbReference>
<dbReference type="GO" id="GO:0004020">
    <property type="term" value="F:adenylylsulfate kinase activity"/>
    <property type="evidence" value="ECO:0007669"/>
    <property type="project" value="UniProtKB-UniRule"/>
</dbReference>
<feature type="domain" description="APS kinase" evidence="8">
    <location>
        <begin position="32"/>
        <end position="179"/>
    </location>
</feature>
<evidence type="ECO:0000256" key="3">
    <source>
        <dbReference type="ARBA" id="ARBA00022679"/>
    </source>
</evidence>
<comment type="function">
    <text evidence="6 7">Catalyzes the synthesis of activated sulfate.</text>
</comment>
<keyword evidence="6" id="KW-0597">Phosphoprotein</keyword>
<dbReference type="InterPro" id="IPR050512">
    <property type="entry name" value="Sulf_AdTrans/APS_kinase"/>
</dbReference>
<dbReference type="GO" id="GO:0019379">
    <property type="term" value="P:sulfate assimilation, phosphoadenylyl sulfate reduction by phosphoadenylyl-sulfate reductase (thioredoxin)"/>
    <property type="evidence" value="ECO:0007669"/>
    <property type="project" value="TreeGrafter"/>
</dbReference>
<dbReference type="GO" id="GO:0005737">
    <property type="term" value="C:cytoplasm"/>
    <property type="evidence" value="ECO:0007669"/>
    <property type="project" value="TreeGrafter"/>
</dbReference>
<evidence type="ECO:0000256" key="5">
    <source>
        <dbReference type="ARBA" id="ARBA00022840"/>
    </source>
</evidence>
<comment type="pathway">
    <text evidence="6 7">Sulfur metabolism; hydrogen sulfide biosynthesis; sulfite from sulfate: step 2/3.</text>
</comment>
<dbReference type="EMBL" id="LPHD01000163">
    <property type="protein sequence ID" value="KWA76344.1"/>
    <property type="molecule type" value="Genomic_DNA"/>
</dbReference>
<dbReference type="UniPathway" id="UPA00140">
    <property type="reaction ID" value="UER00205"/>
</dbReference>
<evidence type="ECO:0000313" key="10">
    <source>
        <dbReference type="Proteomes" id="UP000060630"/>
    </source>
</evidence>
<dbReference type="Proteomes" id="UP000060630">
    <property type="component" value="Unassembled WGS sequence"/>
</dbReference>
<keyword evidence="4 6" id="KW-0547">Nucleotide-binding</keyword>
<comment type="similarity">
    <text evidence="6 7">Belongs to the APS kinase family.</text>
</comment>
<dbReference type="HAMAP" id="MF_00065">
    <property type="entry name" value="Adenylyl_sulf_kinase"/>
    <property type="match status" value="1"/>
</dbReference>
<proteinExistence type="inferred from homology"/>
<dbReference type="SUPFAM" id="SSF52540">
    <property type="entry name" value="P-loop containing nucleoside triphosphate hydrolases"/>
    <property type="match status" value="1"/>
</dbReference>
<dbReference type="InterPro" id="IPR027417">
    <property type="entry name" value="P-loop_NTPase"/>
</dbReference>
<dbReference type="CDD" id="cd02027">
    <property type="entry name" value="APSK"/>
    <property type="match status" value="1"/>
</dbReference>
<dbReference type="AlphaFoldDB" id="A0A106PY44"/>
<evidence type="ECO:0000256" key="1">
    <source>
        <dbReference type="ARBA" id="ARBA00001823"/>
    </source>
</evidence>
<dbReference type="GO" id="GO:0010134">
    <property type="term" value="P:sulfate assimilation via adenylyl sulfate reduction"/>
    <property type="evidence" value="ECO:0007669"/>
    <property type="project" value="TreeGrafter"/>
</dbReference>
<dbReference type="PANTHER" id="PTHR42700:SF1">
    <property type="entry name" value="SULFATE ADENYLYLTRANSFERASE"/>
    <property type="match status" value="1"/>
</dbReference>
<keyword evidence="5 6" id="KW-0067">ATP-binding</keyword>
<reference evidence="9 10" key="1">
    <citation type="submission" date="2015-11" db="EMBL/GenBank/DDBJ databases">
        <title>Expanding the genomic diversity of Burkholderia species for the development of highly accurate diagnostics.</title>
        <authorList>
            <person name="Sahl J."/>
            <person name="Keim P."/>
            <person name="Wagner D."/>
        </authorList>
    </citation>
    <scope>NUCLEOTIDE SEQUENCE [LARGE SCALE GENOMIC DNA]</scope>
    <source>
        <strain evidence="9 10">MSMB2087WGS</strain>
    </source>
</reference>
<dbReference type="Gene3D" id="3.40.50.300">
    <property type="entry name" value="P-loop containing nucleotide triphosphate hydrolases"/>
    <property type="match status" value="1"/>
</dbReference>
<keyword evidence="6 7" id="KW-0418">Kinase</keyword>
<organism evidence="9 10">
    <name type="scientific">Burkholderia ubonensis</name>
    <dbReference type="NCBI Taxonomy" id="101571"/>
    <lineage>
        <taxon>Bacteria</taxon>
        <taxon>Pseudomonadati</taxon>
        <taxon>Pseudomonadota</taxon>
        <taxon>Betaproteobacteria</taxon>
        <taxon>Burkholderiales</taxon>
        <taxon>Burkholderiaceae</taxon>
        <taxon>Burkholderia</taxon>
        <taxon>Burkholderia cepacia complex</taxon>
    </lineage>
</organism>
<comment type="caution">
    <text evidence="9">The sequence shown here is derived from an EMBL/GenBank/DDBJ whole genome shotgun (WGS) entry which is preliminary data.</text>
</comment>
<sequence>MNADHCGFSAPVSSLPVDAFGRSDAGDPSGVGGVLWLTGLSGAGKSTLADALADLLRRRGLRATVLDGDRLRAGLNRDLGFSERDRFENVRRIAEVASLFADAGFIAIVAAISPRAAMRDDARRIVGAGFREVHAAASLEVCEARDPKGLYRKARRGELREFTGVSSPYEAPRAADLVLETGSRSLADCLNALLGFALQQFGRVGDTQPVVRETETG</sequence>
<dbReference type="Pfam" id="PF01583">
    <property type="entry name" value="APS_kinase"/>
    <property type="match status" value="1"/>
</dbReference>
<dbReference type="GO" id="GO:0004781">
    <property type="term" value="F:sulfate adenylyltransferase (ATP) activity"/>
    <property type="evidence" value="ECO:0007669"/>
    <property type="project" value="TreeGrafter"/>
</dbReference>
<dbReference type="InterPro" id="IPR002891">
    <property type="entry name" value="APS"/>
</dbReference>
<accession>A0A106PY44</accession>
<evidence type="ECO:0000256" key="2">
    <source>
        <dbReference type="ARBA" id="ARBA00012121"/>
    </source>
</evidence>
<evidence type="ECO:0000256" key="6">
    <source>
        <dbReference type="HAMAP-Rule" id="MF_00065"/>
    </source>
</evidence>
<evidence type="ECO:0000256" key="7">
    <source>
        <dbReference type="RuleBase" id="RU004347"/>
    </source>
</evidence>
<comment type="catalytic activity">
    <reaction evidence="1 6 7">
        <text>adenosine 5'-phosphosulfate + ATP = 3'-phosphoadenylyl sulfate + ADP + H(+)</text>
        <dbReference type="Rhea" id="RHEA:24152"/>
        <dbReference type="ChEBI" id="CHEBI:15378"/>
        <dbReference type="ChEBI" id="CHEBI:30616"/>
        <dbReference type="ChEBI" id="CHEBI:58243"/>
        <dbReference type="ChEBI" id="CHEBI:58339"/>
        <dbReference type="ChEBI" id="CHEBI:456216"/>
        <dbReference type="EC" id="2.7.1.25"/>
    </reaction>
</comment>
<dbReference type="InterPro" id="IPR059117">
    <property type="entry name" value="APS_kinase_dom"/>
</dbReference>
<dbReference type="GO" id="GO:0005524">
    <property type="term" value="F:ATP binding"/>
    <property type="evidence" value="ECO:0007669"/>
    <property type="project" value="UniProtKB-UniRule"/>
</dbReference>
<dbReference type="PANTHER" id="PTHR42700">
    <property type="entry name" value="SULFATE ADENYLYLTRANSFERASE"/>
    <property type="match status" value="1"/>
</dbReference>
<protein>
    <recommendedName>
        <fullName evidence="2 6">Adenylyl-sulfate kinase</fullName>
        <ecNumber evidence="2 6">2.7.1.25</ecNumber>
    </recommendedName>
    <alternativeName>
        <fullName evidence="6">APS kinase</fullName>
    </alternativeName>
    <alternativeName>
        <fullName evidence="6">ATP adenosine-5'-phosphosulfate 3'-phosphotransferase</fullName>
    </alternativeName>
    <alternativeName>
        <fullName evidence="6">Adenosine-5'-phosphosulfate kinase</fullName>
    </alternativeName>
</protein>
<dbReference type="EC" id="2.7.1.25" evidence="2 6"/>
<feature type="binding site" evidence="6">
    <location>
        <begin position="39"/>
        <end position="46"/>
    </location>
    <ligand>
        <name>ATP</name>
        <dbReference type="ChEBI" id="CHEBI:30616"/>
    </ligand>
</feature>
<evidence type="ECO:0000259" key="8">
    <source>
        <dbReference type="Pfam" id="PF01583"/>
    </source>
</evidence>
<evidence type="ECO:0000256" key="4">
    <source>
        <dbReference type="ARBA" id="ARBA00022741"/>
    </source>
</evidence>
<dbReference type="RefSeq" id="WP_059656418.1">
    <property type="nucleotide sequence ID" value="NZ_LPBC01000082.1"/>
</dbReference>
<feature type="active site" description="Phosphoserine intermediate" evidence="6">
    <location>
        <position position="113"/>
    </location>
</feature>
<dbReference type="GO" id="GO:0070814">
    <property type="term" value="P:hydrogen sulfide biosynthetic process"/>
    <property type="evidence" value="ECO:0007669"/>
    <property type="project" value="UniProtKB-UniRule"/>
</dbReference>